<accession>A0A439CZT0</accession>
<proteinExistence type="predicted"/>
<comment type="caution">
    <text evidence="1">The sequence shown here is derived from an EMBL/GenBank/DDBJ whole genome shotgun (WGS) entry which is preliminary data.</text>
</comment>
<sequence>MNRLCRSSYGSLDAVINIPSGSGDSQRVLRHFSRNSMTGEWYARAVISARPESGGSIIQNTSKRHTAQEHGDFEVVVLEKGVLKHYTRYNYPPTDDKSAWKCSATVNDASGPNSPIVAPLLQSRIPIPDKLNKTTLETAILQSNGEVLHYRCPQLGACTKFTEQQHEWHRGARITTEATGPVCLYQTSPDSLMALVPVSNGTQQHRFSSGTWTCVNFFAGMNGPSCIYTNPALKIPTFHALIRVGYRIFAKTINGNELKNTTPNLPSFLSQIRHDPRHRIPCSTNPMAVVSPYIVFGRPSNTDVIVFLALGTSEDTWTVMHYGITPGTKRWIVSGVVLPHVTGMPL</sequence>
<evidence type="ECO:0000313" key="1">
    <source>
        <dbReference type="EMBL" id="RWA07712.1"/>
    </source>
</evidence>
<dbReference type="Proteomes" id="UP000286045">
    <property type="component" value="Unassembled WGS sequence"/>
</dbReference>
<organism evidence="1 2">
    <name type="scientific">Xylaria grammica</name>
    <dbReference type="NCBI Taxonomy" id="363999"/>
    <lineage>
        <taxon>Eukaryota</taxon>
        <taxon>Fungi</taxon>
        <taxon>Dikarya</taxon>
        <taxon>Ascomycota</taxon>
        <taxon>Pezizomycotina</taxon>
        <taxon>Sordariomycetes</taxon>
        <taxon>Xylariomycetidae</taxon>
        <taxon>Xylariales</taxon>
        <taxon>Xylariaceae</taxon>
        <taxon>Xylaria</taxon>
    </lineage>
</organism>
<keyword evidence="2" id="KW-1185">Reference proteome</keyword>
<name>A0A439CZT0_9PEZI</name>
<dbReference type="EMBL" id="RYZI01000242">
    <property type="protein sequence ID" value="RWA07712.1"/>
    <property type="molecule type" value="Genomic_DNA"/>
</dbReference>
<reference evidence="1 2" key="1">
    <citation type="submission" date="2018-12" db="EMBL/GenBank/DDBJ databases">
        <title>Draft genome sequence of Xylaria grammica IHI A82.</title>
        <authorList>
            <person name="Buettner E."/>
            <person name="Kellner H."/>
        </authorList>
    </citation>
    <scope>NUCLEOTIDE SEQUENCE [LARGE SCALE GENOMIC DNA]</scope>
    <source>
        <strain evidence="1 2">IHI A82</strain>
    </source>
</reference>
<dbReference type="AlphaFoldDB" id="A0A439CZT0"/>
<gene>
    <name evidence="1" type="ORF">EKO27_g7391</name>
</gene>
<evidence type="ECO:0000313" key="2">
    <source>
        <dbReference type="Proteomes" id="UP000286045"/>
    </source>
</evidence>
<protein>
    <submittedName>
        <fullName evidence="1">Uncharacterized protein</fullName>
    </submittedName>
</protein>